<gene>
    <name evidence="2" type="ORF">CF386_04465</name>
</gene>
<dbReference type="RefSeq" id="WP_089073228.1">
    <property type="nucleotide sequence ID" value="NZ_CBCSAM010000011.1"/>
</dbReference>
<dbReference type="InterPro" id="IPR035959">
    <property type="entry name" value="RutC-like_sf"/>
</dbReference>
<dbReference type="Gene3D" id="3.30.1330.40">
    <property type="entry name" value="RutC-like"/>
    <property type="match status" value="1"/>
</dbReference>
<dbReference type="KEGG" id="pmai:CF386_04465"/>
<dbReference type="CDD" id="cd00448">
    <property type="entry name" value="YjgF_YER057c_UK114_family"/>
    <property type="match status" value="1"/>
</dbReference>
<reference evidence="2 3" key="1">
    <citation type="journal article" date="2016" name="Int. J. Syst. Evol. Microbiol.">
        <title>Paraphotobacterium marinum gen. nov., sp. nov., a member of the family Vibrionaceae, isolated from surface seawater.</title>
        <authorList>
            <person name="Huang Z."/>
            <person name="Dong C."/>
            <person name="Shao Z."/>
        </authorList>
    </citation>
    <scope>NUCLEOTIDE SEQUENCE [LARGE SCALE GENOMIC DNA]</scope>
    <source>
        <strain evidence="2 3">NSCS20N07D</strain>
    </source>
</reference>
<name>A0A220VDE8_9GAMM</name>
<evidence type="ECO:0000256" key="1">
    <source>
        <dbReference type="ARBA" id="ARBA00010552"/>
    </source>
</evidence>
<dbReference type="AlphaFoldDB" id="A0A220VDE8"/>
<dbReference type="NCBIfam" id="TIGR00004">
    <property type="entry name" value="Rid family detoxifying hydrolase"/>
    <property type="match status" value="1"/>
</dbReference>
<dbReference type="FunFam" id="3.30.1330.40:FF:000001">
    <property type="entry name" value="L-PSP family endoribonuclease"/>
    <property type="match status" value="1"/>
</dbReference>
<proteinExistence type="inferred from homology"/>
<dbReference type="EMBL" id="CP022355">
    <property type="protein sequence ID" value="ASK78320.1"/>
    <property type="molecule type" value="Genomic_DNA"/>
</dbReference>
<dbReference type="Pfam" id="PF01042">
    <property type="entry name" value="Ribonuc_L-PSP"/>
    <property type="match status" value="1"/>
</dbReference>
<dbReference type="SUPFAM" id="SSF55298">
    <property type="entry name" value="YjgF-like"/>
    <property type="match status" value="1"/>
</dbReference>
<accession>A0A220VDE8</accession>
<organism evidence="2 3">
    <name type="scientific">Paraphotobacterium marinum</name>
    <dbReference type="NCBI Taxonomy" id="1755811"/>
    <lineage>
        <taxon>Bacteria</taxon>
        <taxon>Pseudomonadati</taxon>
        <taxon>Pseudomonadota</taxon>
        <taxon>Gammaproteobacteria</taxon>
        <taxon>Vibrionales</taxon>
        <taxon>Vibrionaceae</taxon>
        <taxon>Paraphotobacterium</taxon>
    </lineage>
</organism>
<dbReference type="InterPro" id="IPR006056">
    <property type="entry name" value="RidA"/>
</dbReference>
<dbReference type="PANTHER" id="PTHR11803">
    <property type="entry name" value="2-IMINOBUTANOATE/2-IMINOPROPANOATE DEAMINASE RIDA"/>
    <property type="match status" value="1"/>
</dbReference>
<dbReference type="GO" id="GO:0019239">
    <property type="term" value="F:deaminase activity"/>
    <property type="evidence" value="ECO:0007669"/>
    <property type="project" value="TreeGrafter"/>
</dbReference>
<dbReference type="OrthoDB" id="9803101at2"/>
<keyword evidence="3" id="KW-1185">Reference proteome</keyword>
<sequence>MNTVIKTNKAPAAFGPYVQGIKSGNLIFTSGQIPVDPKTGNIPEKIEHQTHQALQNIKGVVEEAGCNMSQVIKMTIYLTDMNDYDTFNDSYKSFFDNLSSNYPARTCVEVSRLPKNVKIEIDAVLSSK</sequence>
<comment type="similarity">
    <text evidence="1">Belongs to the RutC family.</text>
</comment>
<dbReference type="GO" id="GO:0005829">
    <property type="term" value="C:cytosol"/>
    <property type="evidence" value="ECO:0007669"/>
    <property type="project" value="TreeGrafter"/>
</dbReference>
<dbReference type="Proteomes" id="UP000242175">
    <property type="component" value="Chromosome large"/>
</dbReference>
<dbReference type="InterPro" id="IPR006175">
    <property type="entry name" value="YjgF/YER057c/UK114"/>
</dbReference>
<evidence type="ECO:0000313" key="3">
    <source>
        <dbReference type="Proteomes" id="UP000242175"/>
    </source>
</evidence>
<evidence type="ECO:0000313" key="2">
    <source>
        <dbReference type="EMBL" id="ASK78320.1"/>
    </source>
</evidence>
<dbReference type="PANTHER" id="PTHR11803:SF58">
    <property type="entry name" value="PROTEIN HMF1-RELATED"/>
    <property type="match status" value="1"/>
</dbReference>
<protein>
    <submittedName>
        <fullName evidence="2">Reactive intermediate/imine deaminase</fullName>
    </submittedName>
</protein>